<keyword evidence="1 4" id="KW-0378">Hydrolase</keyword>
<feature type="compositionally biased region" description="Low complexity" evidence="5">
    <location>
        <begin position="360"/>
        <end position="369"/>
    </location>
</feature>
<keyword evidence="3 4" id="KW-0443">Lipid metabolism</keyword>
<reference evidence="7 8" key="1">
    <citation type="submission" date="2021-05" db="EMBL/GenBank/DDBJ databases">
        <title>Shewanella sp. JM162201.</title>
        <authorList>
            <person name="Xu S."/>
            <person name="Li A."/>
        </authorList>
    </citation>
    <scope>NUCLEOTIDE SEQUENCE [LARGE SCALE GENOMIC DNA]</scope>
    <source>
        <strain evidence="7 8">JM162201</strain>
    </source>
</reference>
<proteinExistence type="predicted"/>
<evidence type="ECO:0000256" key="5">
    <source>
        <dbReference type="SAM" id="MobiDB-lite"/>
    </source>
</evidence>
<evidence type="ECO:0000256" key="1">
    <source>
        <dbReference type="ARBA" id="ARBA00022801"/>
    </source>
</evidence>
<evidence type="ECO:0000313" key="8">
    <source>
        <dbReference type="Proteomes" id="UP001195903"/>
    </source>
</evidence>
<dbReference type="RefSeq" id="WP_214505348.1">
    <property type="nucleotide sequence ID" value="NZ_JAHEPS010000001.1"/>
</dbReference>
<dbReference type="SUPFAM" id="SSF52151">
    <property type="entry name" value="FabD/lysophospholipase-like"/>
    <property type="match status" value="1"/>
</dbReference>
<dbReference type="InterPro" id="IPR002641">
    <property type="entry name" value="PNPLA_dom"/>
</dbReference>
<protein>
    <submittedName>
        <fullName evidence="7">Patatin-like phospholipase RssA</fullName>
    </submittedName>
</protein>
<dbReference type="NCBIfam" id="NF007623">
    <property type="entry name" value="PRK10279.1"/>
    <property type="match status" value="1"/>
</dbReference>
<dbReference type="PROSITE" id="PS51635">
    <property type="entry name" value="PNPLA"/>
    <property type="match status" value="1"/>
</dbReference>
<evidence type="ECO:0000256" key="4">
    <source>
        <dbReference type="PROSITE-ProRule" id="PRU01161"/>
    </source>
</evidence>
<comment type="caution">
    <text evidence="4">Lacks conserved residue(s) required for the propagation of feature annotation.</text>
</comment>
<dbReference type="Gene3D" id="3.40.1090.10">
    <property type="entry name" value="Cytosolic phospholipase A2 catalytic domain"/>
    <property type="match status" value="2"/>
</dbReference>
<evidence type="ECO:0000259" key="6">
    <source>
        <dbReference type="PROSITE" id="PS51635"/>
    </source>
</evidence>
<accession>A0ABS5UZV8</accession>
<organism evidence="7 8">
    <name type="scientific">Shewanella jiangmenensis</name>
    <dbReference type="NCBI Taxonomy" id="2837387"/>
    <lineage>
        <taxon>Bacteria</taxon>
        <taxon>Pseudomonadati</taxon>
        <taxon>Pseudomonadota</taxon>
        <taxon>Gammaproteobacteria</taxon>
        <taxon>Alteromonadales</taxon>
        <taxon>Shewanellaceae</taxon>
        <taxon>Shewanella</taxon>
    </lineage>
</organism>
<dbReference type="InterPro" id="IPR050301">
    <property type="entry name" value="NTE"/>
</dbReference>
<evidence type="ECO:0000256" key="3">
    <source>
        <dbReference type="ARBA" id="ARBA00023098"/>
    </source>
</evidence>
<feature type="active site" description="Proton acceptor" evidence="4">
    <location>
        <position position="165"/>
    </location>
</feature>
<feature type="active site" description="Nucleophile" evidence="4">
    <location>
        <position position="51"/>
    </location>
</feature>
<feature type="short sequence motif" description="DGA/G" evidence="4">
    <location>
        <begin position="165"/>
        <end position="167"/>
    </location>
</feature>
<comment type="caution">
    <text evidence="7">The sequence shown here is derived from an EMBL/GenBank/DDBJ whole genome shotgun (WGS) entry which is preliminary data.</text>
</comment>
<keyword evidence="8" id="KW-1185">Reference proteome</keyword>
<feature type="domain" description="PNPLA" evidence="6">
    <location>
        <begin position="18"/>
        <end position="178"/>
    </location>
</feature>
<feature type="region of interest" description="Disordered" evidence="5">
    <location>
        <begin position="324"/>
        <end position="369"/>
    </location>
</feature>
<name>A0ABS5UZV8_9GAMM</name>
<dbReference type="EMBL" id="JAHEPS010000001">
    <property type="protein sequence ID" value="MBT1443150.1"/>
    <property type="molecule type" value="Genomic_DNA"/>
</dbReference>
<gene>
    <name evidence="7" type="primary">rssA</name>
    <name evidence="7" type="ORF">KJI95_01220</name>
</gene>
<evidence type="ECO:0000256" key="2">
    <source>
        <dbReference type="ARBA" id="ARBA00022963"/>
    </source>
</evidence>
<dbReference type="Pfam" id="PF01734">
    <property type="entry name" value="Patatin"/>
    <property type="match status" value="1"/>
</dbReference>
<feature type="compositionally biased region" description="Basic and acidic residues" evidence="5">
    <location>
        <begin position="341"/>
        <end position="359"/>
    </location>
</feature>
<keyword evidence="2 4" id="KW-0442">Lipid degradation</keyword>
<dbReference type="Proteomes" id="UP001195903">
    <property type="component" value="Unassembled WGS sequence"/>
</dbReference>
<dbReference type="PANTHER" id="PTHR14226:SF76">
    <property type="entry name" value="NTE FAMILY PROTEIN RSSA"/>
    <property type="match status" value="1"/>
</dbReference>
<dbReference type="InterPro" id="IPR016035">
    <property type="entry name" value="Acyl_Trfase/lysoPLipase"/>
</dbReference>
<evidence type="ECO:0000313" key="7">
    <source>
        <dbReference type="EMBL" id="MBT1443150.1"/>
    </source>
</evidence>
<feature type="short sequence motif" description="GXSXG" evidence="4">
    <location>
        <begin position="49"/>
        <end position="53"/>
    </location>
</feature>
<sequence>MTGHKGYAGQTGAVRVGVALGSGAAKGWAHIGVLNALLELDVKPERVAGCSIGALVGAAYANGQLESLEAWVRSFSSWDVLGMMDLSWRRGGLIRGEKVFDIMQSHIGDVEIESMPMPFIAVATDLYSAQEVWFRQGDLRHAVRASCSMPGILPPVRQGHRWLVDGAVVNPVPVSACRALEVDLVIAVDLDGHRRSRIQSLPVDLRSEALTPQEERRALAAQEGGFMDLFARGRDYIASLSDKFSLGSSNDPGMLAVMTQSMEIVQQRHKRARLMGDPPDVCIVPRVGDIGTMEFHRAAEAIDAGYRAVMDNAHLIDAMLGRSEAPAHDKHAKRGTQIRADGNKARGDGTQARGDREKSPAPATKPAAT</sequence>
<dbReference type="PANTHER" id="PTHR14226">
    <property type="entry name" value="NEUROPATHY TARGET ESTERASE/SWISS CHEESE D.MELANOGASTER"/>
    <property type="match status" value="1"/>
</dbReference>